<comment type="catalytic activity">
    <reaction evidence="4">
        <text>L-proline + NADP(+) = (S)-1-pyrroline-5-carboxylate + NADPH + 2 H(+)</text>
        <dbReference type="Rhea" id="RHEA:14109"/>
        <dbReference type="ChEBI" id="CHEBI:15378"/>
        <dbReference type="ChEBI" id="CHEBI:17388"/>
        <dbReference type="ChEBI" id="CHEBI:57783"/>
        <dbReference type="ChEBI" id="CHEBI:58349"/>
        <dbReference type="ChEBI" id="CHEBI:60039"/>
        <dbReference type="EC" id="1.5.1.2"/>
    </reaction>
</comment>
<dbReference type="InterPro" id="IPR000304">
    <property type="entry name" value="Pyrroline-COOH_reductase"/>
</dbReference>
<dbReference type="GO" id="GO:0055129">
    <property type="term" value="P:L-proline biosynthetic process"/>
    <property type="evidence" value="ECO:0007669"/>
    <property type="project" value="UniProtKB-UniRule"/>
</dbReference>
<keyword evidence="3 4" id="KW-0560">Oxidoreductase</keyword>
<dbReference type="UniPathway" id="UPA00098">
    <property type="reaction ID" value="UER00361"/>
</dbReference>
<dbReference type="Pfam" id="PF03807">
    <property type="entry name" value="F420_oxidored"/>
    <property type="match status" value="1"/>
</dbReference>
<keyword evidence="4" id="KW-0028">Amino-acid biosynthesis</keyword>
<dbReference type="AlphaFoldDB" id="E0SSF2"/>
<evidence type="ECO:0000256" key="3">
    <source>
        <dbReference type="ARBA" id="ARBA00023002"/>
    </source>
</evidence>
<accession>E0SSF2</accession>
<dbReference type="Gene3D" id="1.10.3730.10">
    <property type="entry name" value="ProC C-terminal domain-like"/>
    <property type="match status" value="1"/>
</dbReference>
<name>E0SSF2_IGNAA</name>
<keyword evidence="9" id="KW-1185">Reference proteome</keyword>
<dbReference type="Proteomes" id="UP000001304">
    <property type="component" value="Chromosome"/>
</dbReference>
<feature type="binding site" evidence="5">
    <location>
        <begin position="68"/>
        <end position="71"/>
    </location>
    <ligand>
        <name>NADP(+)</name>
        <dbReference type="ChEBI" id="CHEBI:58349"/>
    </ligand>
</feature>
<sequence length="264" mass="28741">MDMDIGVIGIGRMGRAIIKGFISGGIDPKKIYVYDVSPMAIESIRGMGVNICSSNIEVVRSSNLVILAVKPSQVRGVAEDISRYVDGKIVISIAAFIQLKMLEKILSGARIYRVMPNIGVEVNTGFIAITPPSAMDSNIDRLFRLLGEVVWVDEDVLDLLTLMSASTPALIAEIADALILASLKAGIPYDIAKKATAHVLQGVGKLLLYRDTSSIRDSVITPRGTTIELIERIYTEEAKSRLLSALIKTIEKYLELLEKYKSGS</sequence>
<dbReference type="HAMAP" id="MF_01925">
    <property type="entry name" value="P5C_reductase"/>
    <property type="match status" value="1"/>
</dbReference>
<keyword evidence="2 4" id="KW-0521">NADP</keyword>
<evidence type="ECO:0000313" key="8">
    <source>
        <dbReference type="EMBL" id="ADM27424.1"/>
    </source>
</evidence>
<dbReference type="Gene3D" id="3.40.50.720">
    <property type="entry name" value="NAD(P)-binding Rossmann-like Domain"/>
    <property type="match status" value="1"/>
</dbReference>
<evidence type="ECO:0000256" key="5">
    <source>
        <dbReference type="PIRSR" id="PIRSR000193-1"/>
    </source>
</evidence>
<evidence type="ECO:0000256" key="1">
    <source>
        <dbReference type="ARBA" id="ARBA00005525"/>
    </source>
</evidence>
<dbReference type="PANTHER" id="PTHR11645:SF0">
    <property type="entry name" value="PYRROLINE-5-CARBOXYLATE REDUCTASE 3"/>
    <property type="match status" value="1"/>
</dbReference>
<dbReference type="PIRSF" id="PIRSF000193">
    <property type="entry name" value="Pyrrol-5-carb_rd"/>
    <property type="match status" value="1"/>
</dbReference>
<feature type="domain" description="Pyrroline-5-carboxylate reductase dimerisation" evidence="7">
    <location>
        <begin position="154"/>
        <end position="255"/>
    </location>
</feature>
<dbReference type="GO" id="GO:0005737">
    <property type="term" value="C:cytoplasm"/>
    <property type="evidence" value="ECO:0007669"/>
    <property type="project" value="UniProtKB-SubCell"/>
</dbReference>
<feature type="binding site" evidence="5">
    <location>
        <begin position="8"/>
        <end position="13"/>
    </location>
    <ligand>
        <name>NADP(+)</name>
        <dbReference type="ChEBI" id="CHEBI:58349"/>
    </ligand>
</feature>
<feature type="binding site" evidence="5">
    <location>
        <position position="55"/>
    </location>
    <ligand>
        <name>NADPH</name>
        <dbReference type="ChEBI" id="CHEBI:57783"/>
    </ligand>
</feature>
<evidence type="ECO:0000259" key="7">
    <source>
        <dbReference type="Pfam" id="PF14748"/>
    </source>
</evidence>
<dbReference type="HOGENOM" id="CLU_042344_0_2_2"/>
<dbReference type="EMBL" id="CP002098">
    <property type="protein sequence ID" value="ADM27424.1"/>
    <property type="molecule type" value="Genomic_DNA"/>
</dbReference>
<dbReference type="STRING" id="583356.Igag_0590"/>
<gene>
    <name evidence="4" type="primary">proC</name>
    <name evidence="8" type="ordered locus">Igag_0590</name>
</gene>
<dbReference type="SUPFAM" id="SSF48179">
    <property type="entry name" value="6-phosphogluconate dehydrogenase C-terminal domain-like"/>
    <property type="match status" value="1"/>
</dbReference>
<keyword evidence="4" id="KW-0963">Cytoplasm</keyword>
<reference evidence="8 9" key="1">
    <citation type="journal article" date="2010" name="Stand. Genomic Sci.">
        <title>Complete genome sequence of Ignisphaera aggregans type strain (AQ1.S1).</title>
        <authorList>
            <person name="Goker M."/>
            <person name="Held B."/>
            <person name="Lapidus A."/>
            <person name="Nolan M."/>
            <person name="Spring S."/>
            <person name="Yasawong M."/>
            <person name="Lucas S."/>
            <person name="Glavina Del Rio T."/>
            <person name="Tice H."/>
            <person name="Cheng J.F."/>
            <person name="Goodwin L."/>
            <person name="Tapia R."/>
            <person name="Pitluck S."/>
            <person name="Liolios K."/>
            <person name="Ivanova N."/>
            <person name="Mavromatis K."/>
            <person name="Mikhailova N."/>
            <person name="Pati A."/>
            <person name="Chen A."/>
            <person name="Palaniappan K."/>
            <person name="Brambilla E."/>
            <person name="Land M."/>
            <person name="Hauser L."/>
            <person name="Chang Y.J."/>
            <person name="Jeffries C.D."/>
            <person name="Brettin T."/>
            <person name="Detter J.C."/>
            <person name="Han C."/>
            <person name="Rohde M."/>
            <person name="Sikorski J."/>
            <person name="Woyke T."/>
            <person name="Bristow J."/>
            <person name="Eisen J.A."/>
            <person name="Markowitz V."/>
            <person name="Hugenholtz P."/>
            <person name="Kyrpides N.C."/>
            <person name="Klenk H.P."/>
        </authorList>
    </citation>
    <scope>NUCLEOTIDE SEQUENCE [LARGE SCALE GENOMIC DNA]</scope>
    <source>
        <strain evidence="9">DSM 17230 / JCM 13409 / AQ1.S1</strain>
    </source>
</reference>
<dbReference type="Pfam" id="PF14748">
    <property type="entry name" value="P5CR_dimer"/>
    <property type="match status" value="1"/>
</dbReference>
<dbReference type="InterPro" id="IPR036291">
    <property type="entry name" value="NAD(P)-bd_dom_sf"/>
</dbReference>
<feature type="domain" description="Pyrroline-5-carboxylate reductase catalytic N-terminal" evidence="6">
    <location>
        <begin position="5"/>
        <end position="95"/>
    </location>
</feature>
<comment type="catalytic activity">
    <reaction evidence="4">
        <text>L-proline + NAD(+) = (S)-1-pyrroline-5-carboxylate + NADH + 2 H(+)</text>
        <dbReference type="Rhea" id="RHEA:14105"/>
        <dbReference type="ChEBI" id="CHEBI:15378"/>
        <dbReference type="ChEBI" id="CHEBI:17388"/>
        <dbReference type="ChEBI" id="CHEBI:57540"/>
        <dbReference type="ChEBI" id="CHEBI:57945"/>
        <dbReference type="ChEBI" id="CHEBI:60039"/>
        <dbReference type="EC" id="1.5.1.2"/>
    </reaction>
</comment>
<comment type="function">
    <text evidence="4">Catalyzes the reduction of 1-pyrroline-5-carboxylate (PCA) to L-proline.</text>
</comment>
<organism evidence="8 9">
    <name type="scientific">Ignisphaera aggregans (strain DSM 17230 / JCM 13409 / AQ1.S1)</name>
    <dbReference type="NCBI Taxonomy" id="583356"/>
    <lineage>
        <taxon>Archaea</taxon>
        <taxon>Thermoproteota</taxon>
        <taxon>Thermoprotei</taxon>
        <taxon>Desulfurococcales</taxon>
        <taxon>Desulfurococcaceae</taxon>
        <taxon>Ignisphaera</taxon>
    </lineage>
</organism>
<keyword evidence="4" id="KW-0641">Proline biosynthesis</keyword>
<evidence type="ECO:0000256" key="4">
    <source>
        <dbReference type="HAMAP-Rule" id="MF_01925"/>
    </source>
</evidence>
<proteinExistence type="inferred from homology"/>
<dbReference type="InterPro" id="IPR028939">
    <property type="entry name" value="P5C_Rdtase_cat_N"/>
</dbReference>
<dbReference type="GO" id="GO:0004735">
    <property type="term" value="F:pyrroline-5-carboxylate reductase activity"/>
    <property type="evidence" value="ECO:0007669"/>
    <property type="project" value="UniProtKB-UniRule"/>
</dbReference>
<dbReference type="InterPro" id="IPR008927">
    <property type="entry name" value="6-PGluconate_DH-like_C_sf"/>
</dbReference>
<dbReference type="InterPro" id="IPR029036">
    <property type="entry name" value="P5CR_dimer"/>
</dbReference>
<comment type="pathway">
    <text evidence="4">Amino-acid biosynthesis; L-proline biosynthesis; L-proline from L-glutamate 5-semialdehyde: step 1/1.</text>
</comment>
<comment type="subcellular location">
    <subcellularLocation>
        <location evidence="4">Cytoplasm</location>
    </subcellularLocation>
</comment>
<protein>
    <recommendedName>
        <fullName evidence="4">Pyrroline-5-carboxylate reductase</fullName>
        <shortName evidence="4">P5C reductase</shortName>
        <shortName evidence="4">P5CR</shortName>
        <ecNumber evidence="4">1.5.1.2</ecNumber>
    </recommendedName>
    <alternativeName>
        <fullName evidence="4">PCA reductase</fullName>
    </alternativeName>
</protein>
<dbReference type="SUPFAM" id="SSF51735">
    <property type="entry name" value="NAD(P)-binding Rossmann-fold domains"/>
    <property type="match status" value="1"/>
</dbReference>
<dbReference type="KEGG" id="iag:Igag_0590"/>
<evidence type="ECO:0000259" key="6">
    <source>
        <dbReference type="Pfam" id="PF03807"/>
    </source>
</evidence>
<comment type="similarity">
    <text evidence="1 4">Belongs to the pyrroline-5-carboxylate reductase family.</text>
</comment>
<evidence type="ECO:0000313" key="9">
    <source>
        <dbReference type="Proteomes" id="UP000001304"/>
    </source>
</evidence>
<evidence type="ECO:0000256" key="2">
    <source>
        <dbReference type="ARBA" id="ARBA00022857"/>
    </source>
</evidence>
<dbReference type="EC" id="1.5.1.2" evidence="4"/>
<dbReference type="PANTHER" id="PTHR11645">
    <property type="entry name" value="PYRROLINE-5-CARBOXYLATE REDUCTASE"/>
    <property type="match status" value="1"/>
</dbReference>